<keyword evidence="1" id="KW-1133">Transmembrane helix</keyword>
<evidence type="ECO:0000313" key="5">
    <source>
        <dbReference type="Proteomes" id="UP000195607"/>
    </source>
</evidence>
<reference evidence="3" key="3">
    <citation type="submission" date="2016-06" db="EMBL/GenBank/DDBJ databases">
        <authorList>
            <person name="Olsen C.W."/>
            <person name="Carey S."/>
            <person name="Hinshaw L."/>
            <person name="Karasin A.I."/>
        </authorList>
    </citation>
    <scope>NUCLEOTIDE SEQUENCE [LARGE SCALE GENOMIC DNA]</scope>
    <source>
        <strain evidence="3">PM4</strain>
    </source>
</reference>
<feature type="transmembrane region" description="Helical" evidence="1">
    <location>
        <begin position="7"/>
        <end position="28"/>
    </location>
</feature>
<evidence type="ECO:0000313" key="4">
    <source>
        <dbReference type="Proteomes" id="UP000187822"/>
    </source>
</evidence>
<evidence type="ECO:0000313" key="2">
    <source>
        <dbReference type="EMBL" id="SIM42939.1"/>
    </source>
</evidence>
<proteinExistence type="predicted"/>
<gene>
    <name evidence="3" type="ORF">CPM_0423</name>
    <name evidence="2" type="ORF">CSP5_0451</name>
</gene>
<reference evidence="4" key="2">
    <citation type="submission" date="2016-06" db="EMBL/GenBank/DDBJ databases">
        <authorList>
            <person name="Toshchakov V.S."/>
        </authorList>
    </citation>
    <scope>NUCLEOTIDE SEQUENCE [LARGE SCALE GENOMIC DNA]</scope>
    <source>
        <strain>PM4 (JCM 30641</strain>
        <strain evidence="4">\VKM B-2940)</strain>
    </source>
</reference>
<dbReference type="EMBL" id="LT671858">
    <property type="protein sequence ID" value="SIM42939.1"/>
    <property type="molecule type" value="Genomic_DNA"/>
</dbReference>
<keyword evidence="1" id="KW-0812">Transmembrane</keyword>
<dbReference type="KEGG" id="cdiv:CPM_0423"/>
<reference evidence="2 5" key="1">
    <citation type="submission" date="2016-04" db="EMBL/GenBank/DDBJ databases">
        <authorList>
            <person name="Evans L.H."/>
            <person name="Alamgir A."/>
            <person name="Owens N."/>
            <person name="Weber N.D."/>
            <person name="Virtaneva K."/>
            <person name="Barbian K."/>
            <person name="Babar A."/>
            <person name="Rosenke K."/>
        </authorList>
    </citation>
    <scope>NUCLEOTIDE SEQUENCE [LARGE SCALE GENOMIC DNA]</scope>
    <source>
        <strain evidence="2">S5</strain>
        <strain evidence="5">S5(T) (JCM 30642 \VKM B-2941)</strain>
    </source>
</reference>
<accession>A0A1N5T3X3</accession>
<keyword evidence="1" id="KW-0472">Membrane</keyword>
<evidence type="ECO:0000313" key="3">
    <source>
        <dbReference type="EMBL" id="SJK84307.1"/>
    </source>
</evidence>
<evidence type="ECO:0000256" key="1">
    <source>
        <dbReference type="SAM" id="Phobius"/>
    </source>
</evidence>
<dbReference type="RefSeq" id="WP_021789083.1">
    <property type="nucleotide sequence ID" value="NZ_LT671858.1"/>
</dbReference>
<name>A0A1N5T3X3_9ARCH</name>
<dbReference type="AlphaFoldDB" id="A0A1N5T3X3"/>
<evidence type="ECO:0008006" key="6">
    <source>
        <dbReference type="Google" id="ProtNLM"/>
    </source>
</evidence>
<sequence>MKINDRKLRILVILVAIMAIASFGYYVAVLPRSNPDSQTKLKTGSGNVYLLRTEINVREHSNGTDVRSFEIPQNASFLYVCGYSDNASICLFVGPMNTKYDNYTTLTCINDNNQISTLRKPISNEPHGLYCVGYTSISGSGEVHIIIFYNNNPYIFE</sequence>
<dbReference type="GeneID" id="41587753"/>
<dbReference type="EMBL" id="LT719092">
    <property type="protein sequence ID" value="SJK84307.1"/>
    <property type="molecule type" value="Genomic_DNA"/>
</dbReference>
<dbReference type="Proteomes" id="UP000187822">
    <property type="component" value="Chromosome I"/>
</dbReference>
<keyword evidence="4" id="KW-1185">Reference proteome</keyword>
<dbReference type="Proteomes" id="UP000195607">
    <property type="component" value="Chromosome I"/>
</dbReference>
<dbReference type="STRING" id="1673428.CPM_0423"/>
<protein>
    <recommendedName>
        <fullName evidence="6">Transmembrane protein</fullName>
    </recommendedName>
</protein>
<organism evidence="2 5">
    <name type="scientific">Cuniculiplasma divulgatum</name>
    <dbReference type="NCBI Taxonomy" id="1673428"/>
    <lineage>
        <taxon>Archaea</taxon>
        <taxon>Methanobacteriati</taxon>
        <taxon>Thermoplasmatota</taxon>
        <taxon>Thermoplasmata</taxon>
        <taxon>Thermoplasmatales</taxon>
        <taxon>Cuniculiplasmataceae</taxon>
        <taxon>Cuniculiplasma</taxon>
    </lineage>
</organism>